<gene>
    <name evidence="2" type="ORF">AB675_9457</name>
</gene>
<dbReference type="Gene3D" id="2.60.120.260">
    <property type="entry name" value="Galactose-binding domain-like"/>
    <property type="match status" value="1"/>
</dbReference>
<dbReference type="Proteomes" id="UP000038010">
    <property type="component" value="Unassembled WGS sequence"/>
</dbReference>
<evidence type="ECO:0008006" key="4">
    <source>
        <dbReference type="Google" id="ProtNLM"/>
    </source>
</evidence>
<accession>A0A0N0NPA4</accession>
<dbReference type="EMBL" id="LFJN01000007">
    <property type="protein sequence ID" value="KPI42309.1"/>
    <property type="molecule type" value="Genomic_DNA"/>
</dbReference>
<feature type="region of interest" description="Disordered" evidence="1">
    <location>
        <begin position="316"/>
        <end position="405"/>
    </location>
</feature>
<evidence type="ECO:0000256" key="1">
    <source>
        <dbReference type="SAM" id="MobiDB-lite"/>
    </source>
</evidence>
<keyword evidence="3" id="KW-1185">Reference proteome</keyword>
<evidence type="ECO:0000313" key="2">
    <source>
        <dbReference type="EMBL" id="KPI42309.1"/>
    </source>
</evidence>
<dbReference type="AlphaFoldDB" id="A0A0N0NPA4"/>
<dbReference type="GeneID" id="28741871"/>
<feature type="region of interest" description="Disordered" evidence="1">
    <location>
        <begin position="250"/>
        <end position="279"/>
    </location>
</feature>
<feature type="compositionally biased region" description="Low complexity" evidence="1">
    <location>
        <begin position="316"/>
        <end position="373"/>
    </location>
</feature>
<evidence type="ECO:0000313" key="3">
    <source>
        <dbReference type="Proteomes" id="UP000038010"/>
    </source>
</evidence>
<organism evidence="2 3">
    <name type="scientific">Cyphellophora attinorum</name>
    <dbReference type="NCBI Taxonomy" id="1664694"/>
    <lineage>
        <taxon>Eukaryota</taxon>
        <taxon>Fungi</taxon>
        <taxon>Dikarya</taxon>
        <taxon>Ascomycota</taxon>
        <taxon>Pezizomycotina</taxon>
        <taxon>Eurotiomycetes</taxon>
        <taxon>Chaetothyriomycetidae</taxon>
        <taxon>Chaetothyriales</taxon>
        <taxon>Cyphellophoraceae</taxon>
        <taxon>Cyphellophora</taxon>
    </lineage>
</organism>
<proteinExistence type="predicted"/>
<feature type="compositionally biased region" description="Polar residues" evidence="1">
    <location>
        <begin position="389"/>
        <end position="400"/>
    </location>
</feature>
<protein>
    <recommendedName>
        <fullName evidence="4">CBM-cenC domain-containing protein</fullName>
    </recommendedName>
</protein>
<feature type="compositionally biased region" description="Low complexity" evidence="1">
    <location>
        <begin position="164"/>
        <end position="202"/>
    </location>
</feature>
<dbReference type="RefSeq" id="XP_018002272.1">
    <property type="nucleotide sequence ID" value="XM_018149991.1"/>
</dbReference>
<comment type="caution">
    <text evidence="2">The sequence shown here is derived from an EMBL/GenBank/DDBJ whole genome shotgun (WGS) entry which is preliminary data.</text>
</comment>
<name>A0A0N0NPA4_9EURO</name>
<feature type="region of interest" description="Disordered" evidence="1">
    <location>
        <begin position="159"/>
        <end position="202"/>
    </location>
</feature>
<dbReference type="VEuPathDB" id="FungiDB:AB675_9457"/>
<reference evidence="2 3" key="1">
    <citation type="submission" date="2015-06" db="EMBL/GenBank/DDBJ databases">
        <title>Draft genome of the ant-associated black yeast Phialophora attae CBS 131958.</title>
        <authorList>
            <person name="Moreno L.F."/>
            <person name="Stielow B.J."/>
            <person name="de Hoog S."/>
            <person name="Vicente V.A."/>
            <person name="Weiss V.A."/>
            <person name="de Vries M."/>
            <person name="Cruz L.M."/>
            <person name="Souza E.M."/>
        </authorList>
    </citation>
    <scope>NUCLEOTIDE SEQUENCE [LARGE SCALE GENOMIC DNA]</scope>
    <source>
        <strain evidence="2 3">CBS 131958</strain>
    </source>
</reference>
<feature type="compositionally biased region" description="Low complexity" evidence="1">
    <location>
        <begin position="250"/>
        <end position="278"/>
    </location>
</feature>
<sequence length="536" mass="56028">MSSMWSIESIDGSDGRTYSRTFAGCGKYGASYQRTSIYDASVSDCDAIRRCASEATSSDGSFRIFLNAVDYNPPQWHCDFSSDSFDGPYQDYPGIRGFYNYVANAAITTSSTAAPSIEPVLTTTTEVISSSFTSTTSLSSDLPPFFSTSPTQLTVTTSQSFTLPEPGTTTESYTTSESTITSMSPSATIDLTSETTSDSSTEAMTSASFTTFSTGELSSTVSESTTTSFYTSITIDSTLQSTTSFSTESTTDLSLTSSSTSDPSSLTSESSTTSLSPSITIDPALQSTSASSTESTTSFLSISSSTGESSCAASCGSSSSTTASTGDSSTTSGSSSLATTQSTTSSVPSTFATSVSSSTSSSSRTSSTTSAASCPTKTNILSNKGFETFNPNNGRSPPWTSSVSSGSISVSNVEYTDRNPTHTGRRQILVRSKASAETAKISQQVNVCPGIAYTFSAWVRRPSKKAQCVVSFNLGSQFLGATMTGISSTAYEHIQLFVAPSTAAQQKLTISVTCYGDADKNGNRDLYLDDISLKTR</sequence>